<dbReference type="RefSeq" id="WP_146974936.1">
    <property type="nucleotide sequence ID" value="NZ_VOSL01000054.1"/>
</dbReference>
<dbReference type="AlphaFoldDB" id="A0A5C6XBN6"/>
<comment type="caution">
    <text evidence="1">The sequence shown here is derived from an EMBL/GenBank/DDBJ whole genome shotgun (WGS) entry which is preliminary data.</text>
</comment>
<name>A0A5C6XBN6_9DELT</name>
<evidence type="ECO:0000313" key="1">
    <source>
        <dbReference type="EMBL" id="TXD34555.1"/>
    </source>
</evidence>
<accession>A0A5C6XBN6</accession>
<gene>
    <name evidence="1" type="ORF">FRC96_13120</name>
</gene>
<dbReference type="Proteomes" id="UP000321046">
    <property type="component" value="Unassembled WGS sequence"/>
</dbReference>
<proteinExistence type="predicted"/>
<evidence type="ECO:0000313" key="2">
    <source>
        <dbReference type="Proteomes" id="UP000321046"/>
    </source>
</evidence>
<protein>
    <submittedName>
        <fullName evidence="1">Uncharacterized protein</fullName>
    </submittedName>
</protein>
<dbReference type="OrthoDB" id="5499642at2"/>
<sequence length="308" mass="32276">MSVATYAVLSGGFFLDDARRYFGAGRVIALGDDRAEVGAQLHELAADGVELLAVYGDDALVGRAISALLGDVSLVASGMRVWPCGPQGASVVGEALGAEMKPARAARALSEAAEWPVQMTPTLKVSASTLGGARYGFSFGAGWVYRARRAQREAQKGAGRLVSAVARLASDTLRETQGQDVAARMRVDRAVVEMHQGSVVATSLERTWYGLRNPAAQPAIWAHIPTRALVSQGLKPELLESVGEGAGRAAALDELVLDAPSGWVLDGELFAPDEGCVLRVSPGPKVALLRPPGRLGALVSRVLDGRGR</sequence>
<organism evidence="1 2">
    <name type="scientific">Lujinxingia vulgaris</name>
    <dbReference type="NCBI Taxonomy" id="2600176"/>
    <lineage>
        <taxon>Bacteria</taxon>
        <taxon>Deltaproteobacteria</taxon>
        <taxon>Bradymonadales</taxon>
        <taxon>Lujinxingiaceae</taxon>
        <taxon>Lujinxingia</taxon>
    </lineage>
</organism>
<reference evidence="1 2" key="1">
    <citation type="submission" date="2019-08" db="EMBL/GenBank/DDBJ databases">
        <title>Bradymonadales sp. TMQ2.</title>
        <authorList>
            <person name="Liang Q."/>
        </authorList>
    </citation>
    <scope>NUCLEOTIDE SEQUENCE [LARGE SCALE GENOMIC DNA]</scope>
    <source>
        <strain evidence="1 2">TMQ2</strain>
    </source>
</reference>
<dbReference type="EMBL" id="VOSL01000054">
    <property type="protein sequence ID" value="TXD34555.1"/>
    <property type="molecule type" value="Genomic_DNA"/>
</dbReference>